<keyword evidence="2" id="KW-1185">Reference proteome</keyword>
<comment type="caution">
    <text evidence="1">The sequence shown here is derived from an EMBL/GenBank/DDBJ whole genome shotgun (WGS) entry which is preliminary data.</text>
</comment>
<accession>A0AAV4QIC7</accession>
<dbReference type="Proteomes" id="UP001054837">
    <property type="component" value="Unassembled WGS sequence"/>
</dbReference>
<evidence type="ECO:0000313" key="2">
    <source>
        <dbReference type="Proteomes" id="UP001054837"/>
    </source>
</evidence>
<dbReference type="EMBL" id="BPLQ01004569">
    <property type="protein sequence ID" value="GIY08920.1"/>
    <property type="molecule type" value="Genomic_DNA"/>
</dbReference>
<gene>
    <name evidence="1" type="ORF">CDAR_373531</name>
</gene>
<evidence type="ECO:0000313" key="1">
    <source>
        <dbReference type="EMBL" id="GIY08920.1"/>
    </source>
</evidence>
<sequence length="111" mass="12694">MTTFSESHKAGLPGLRFVIIKPRPYHKRDFAHKSPFHFSALPKVETFFCALFMGCGRGVRNGCNQPKVFKTGRKMHSALEHEYAFRKYTLLFYGSQTKIRPGRKFSGSSFG</sequence>
<organism evidence="1 2">
    <name type="scientific">Caerostris darwini</name>
    <dbReference type="NCBI Taxonomy" id="1538125"/>
    <lineage>
        <taxon>Eukaryota</taxon>
        <taxon>Metazoa</taxon>
        <taxon>Ecdysozoa</taxon>
        <taxon>Arthropoda</taxon>
        <taxon>Chelicerata</taxon>
        <taxon>Arachnida</taxon>
        <taxon>Araneae</taxon>
        <taxon>Araneomorphae</taxon>
        <taxon>Entelegynae</taxon>
        <taxon>Araneoidea</taxon>
        <taxon>Araneidae</taxon>
        <taxon>Caerostris</taxon>
    </lineage>
</organism>
<proteinExistence type="predicted"/>
<dbReference type="AlphaFoldDB" id="A0AAV4QIC7"/>
<name>A0AAV4QIC7_9ARAC</name>
<protein>
    <submittedName>
        <fullName evidence="1">Uncharacterized protein</fullName>
    </submittedName>
</protein>
<reference evidence="1 2" key="1">
    <citation type="submission" date="2021-06" db="EMBL/GenBank/DDBJ databases">
        <title>Caerostris darwini draft genome.</title>
        <authorList>
            <person name="Kono N."/>
            <person name="Arakawa K."/>
        </authorList>
    </citation>
    <scope>NUCLEOTIDE SEQUENCE [LARGE SCALE GENOMIC DNA]</scope>
</reference>